<feature type="compositionally biased region" description="Polar residues" evidence="1">
    <location>
        <begin position="103"/>
        <end position="118"/>
    </location>
</feature>
<dbReference type="Proteomes" id="UP000001072">
    <property type="component" value="Unassembled WGS sequence"/>
</dbReference>
<dbReference type="RefSeq" id="XP_007408795.1">
    <property type="nucleotide sequence ID" value="XM_007408733.1"/>
</dbReference>
<feature type="compositionally biased region" description="Polar residues" evidence="1">
    <location>
        <begin position="59"/>
        <end position="71"/>
    </location>
</feature>
<dbReference type="OrthoDB" id="2506751at2759"/>
<feature type="region of interest" description="Disordered" evidence="1">
    <location>
        <begin position="737"/>
        <end position="767"/>
    </location>
</feature>
<organism evidence="3">
    <name type="scientific">Melampsora larici-populina (strain 98AG31 / pathotype 3-4-7)</name>
    <name type="common">Poplar leaf rust fungus</name>
    <dbReference type="NCBI Taxonomy" id="747676"/>
    <lineage>
        <taxon>Eukaryota</taxon>
        <taxon>Fungi</taxon>
        <taxon>Dikarya</taxon>
        <taxon>Basidiomycota</taxon>
        <taxon>Pucciniomycotina</taxon>
        <taxon>Pucciniomycetes</taxon>
        <taxon>Pucciniales</taxon>
        <taxon>Melampsoraceae</taxon>
        <taxon>Melampsora</taxon>
    </lineage>
</organism>
<dbReference type="HOGENOM" id="CLU_310578_0_0_1"/>
<dbReference type="InParanoid" id="F4RI26"/>
<dbReference type="eggNOG" id="ENOG502SF4I">
    <property type="taxonomic scope" value="Eukaryota"/>
</dbReference>
<sequence length="947" mass="103846">MSHHHSKNPRNFNPLNRQNHSAPSRHTQPRHLNTILNRSLPTHSHELKSGPSQRLDCSKPSTQSEPQNPSDQPKMGLTFNLHSNGMSALPKLPKFKRLKDNQRPNSTSPTVATQSSTPVGPPINKPAPKSSSRSSDQSRRAPSAFPRGVNQIPLGKSNRSPWTKASSSYRMEEDDVPIKSPPKRNRTNSFRRKKGSEVSTEPTKTRRSGQSGSNGQSSGTITRTQDAGDETEEDLEFKYQTVTEFRPLSDEQVSKPSDQSAVQAQNRPISLPPTTPASDADRLSTTPVDQNSVVKSVNHTNSIDAVDVPRAPGSGLDTLTVNIEGPEPPLKTSPDPFNLSGAGYNDKNNDTSRAEPPTSMHTQSGSKRMKPTEIDSDSSLSSLSSDDEEEDDSSDSSSSMSEDTIEIASPPFEAMAEPQAPAQSETINDDSKLLDTLTATAPVTLERPPETSPSRAPLTDIVMDDASELGEDVCLEYTDFGANELGVPVTWSESEYDEGEKSDETDEFAEFLLMEASDYDLTEMTRFQSIDHDLGENFDLESHFGSDSGGSSQTGYMIIEEFESLQTHEPDEEQIEVEEEDGDTTDSLDEDDHSGLVKFGIEVDDDEEDDAMFFDLPPDSALGSLLTNFELSGDVEFFVLPEEESANASPQATRRIIESPSISTSCLLPAPPGSSTTRPVLTEALGPTPEIQLPVMGSFAVAKTAGRTIIDEKAIPPISPFTGGKVVRYNRFKKLRDQSCGNDSERSSLGTPKPDSNHPAEQSAPEDDFDITAFIHGISSKDDDDFFDFGHAEGIEESIEERGGKSNLDDLSRWRRVPMTAFRMSNEPPQPIMIDGAIQPSARAGEKTLSLVQQKKLNAKSLLLSPNNRKSRRKRGTRKDEINHQPQPQRKRGKVEEEEELRLAINQMFDTPLFKSVIERNQGVGGDGDQDVPMLNLMDGIEGLPIE</sequence>
<feature type="region of interest" description="Disordered" evidence="1">
    <location>
        <begin position="566"/>
        <end position="592"/>
    </location>
</feature>
<dbReference type="VEuPathDB" id="FungiDB:MELLADRAFT_105416"/>
<keyword evidence="3" id="KW-1185">Reference proteome</keyword>
<gene>
    <name evidence="2" type="ORF">MELLADRAFT_105416</name>
</gene>
<feature type="compositionally biased region" description="Polar residues" evidence="1">
    <location>
        <begin position="283"/>
        <end position="303"/>
    </location>
</feature>
<dbReference type="GeneID" id="18922595"/>
<name>F4RI26_MELLP</name>
<accession>F4RI26</accession>
<dbReference type="EMBL" id="GL883102">
    <property type="protein sequence ID" value="EGG08030.1"/>
    <property type="molecule type" value="Genomic_DNA"/>
</dbReference>
<evidence type="ECO:0000256" key="1">
    <source>
        <dbReference type="SAM" id="MobiDB-lite"/>
    </source>
</evidence>
<feature type="compositionally biased region" description="Acidic residues" evidence="1">
    <location>
        <begin position="570"/>
        <end position="592"/>
    </location>
</feature>
<feature type="compositionally biased region" description="Polar residues" evidence="1">
    <location>
        <begin position="9"/>
        <end position="42"/>
    </location>
</feature>
<feature type="compositionally biased region" description="Basic residues" evidence="1">
    <location>
        <begin position="181"/>
        <end position="194"/>
    </location>
</feature>
<reference evidence="3" key="1">
    <citation type="journal article" date="2011" name="Proc. Natl. Acad. Sci. U.S.A.">
        <title>Obligate biotrophy features unraveled by the genomic analysis of rust fungi.</title>
        <authorList>
            <person name="Duplessis S."/>
            <person name="Cuomo C.A."/>
            <person name="Lin Y.-C."/>
            <person name="Aerts A."/>
            <person name="Tisserant E."/>
            <person name="Veneault-Fourrey C."/>
            <person name="Joly D.L."/>
            <person name="Hacquard S."/>
            <person name="Amselem J."/>
            <person name="Cantarel B.L."/>
            <person name="Chiu R."/>
            <person name="Coutinho P.M."/>
            <person name="Feau N."/>
            <person name="Field M."/>
            <person name="Frey P."/>
            <person name="Gelhaye E."/>
            <person name="Goldberg J."/>
            <person name="Grabherr M.G."/>
            <person name="Kodira C.D."/>
            <person name="Kohler A."/>
            <person name="Kuees U."/>
            <person name="Lindquist E.A."/>
            <person name="Lucas S.M."/>
            <person name="Mago R."/>
            <person name="Mauceli E."/>
            <person name="Morin E."/>
            <person name="Murat C."/>
            <person name="Pangilinan J.L."/>
            <person name="Park R."/>
            <person name="Pearson M."/>
            <person name="Quesneville H."/>
            <person name="Rouhier N."/>
            <person name="Sakthikumar S."/>
            <person name="Salamov A.A."/>
            <person name="Schmutz J."/>
            <person name="Selles B."/>
            <person name="Shapiro H."/>
            <person name="Tanguay P."/>
            <person name="Tuskan G.A."/>
            <person name="Henrissat B."/>
            <person name="Van de Peer Y."/>
            <person name="Rouze P."/>
            <person name="Ellis J.G."/>
            <person name="Dodds P.N."/>
            <person name="Schein J.E."/>
            <person name="Zhong S."/>
            <person name="Hamelin R.C."/>
            <person name="Grigoriev I.V."/>
            <person name="Szabo L.J."/>
            <person name="Martin F."/>
        </authorList>
    </citation>
    <scope>NUCLEOTIDE SEQUENCE [LARGE SCALE GENOMIC DNA]</scope>
    <source>
        <strain evidence="3">98AG31 / pathotype 3-4-7</strain>
    </source>
</reference>
<feature type="compositionally biased region" description="Low complexity" evidence="1">
    <location>
        <begin position="208"/>
        <end position="219"/>
    </location>
</feature>
<feature type="region of interest" description="Disordered" evidence="1">
    <location>
        <begin position="1"/>
        <end position="458"/>
    </location>
</feature>
<proteinExistence type="predicted"/>
<feature type="compositionally biased region" description="Polar residues" evidence="1">
    <location>
        <begin position="157"/>
        <end position="169"/>
    </location>
</feature>
<protein>
    <submittedName>
        <fullName evidence="2">Uncharacterized protein</fullName>
    </submittedName>
</protein>
<feature type="compositionally biased region" description="Polar residues" evidence="1">
    <location>
        <begin position="739"/>
        <end position="750"/>
    </location>
</feature>
<feature type="region of interest" description="Disordered" evidence="1">
    <location>
        <begin position="865"/>
        <end position="898"/>
    </location>
</feature>
<feature type="compositionally biased region" description="Acidic residues" evidence="1">
    <location>
        <begin position="385"/>
        <end position="394"/>
    </location>
</feature>
<evidence type="ECO:0000313" key="3">
    <source>
        <dbReference type="Proteomes" id="UP000001072"/>
    </source>
</evidence>
<evidence type="ECO:0000313" key="2">
    <source>
        <dbReference type="EMBL" id="EGG08030.1"/>
    </source>
</evidence>
<feature type="compositionally biased region" description="Low complexity" evidence="1">
    <location>
        <begin position="126"/>
        <end position="144"/>
    </location>
</feature>
<dbReference type="KEGG" id="mlr:MELLADRAFT_105416"/>
<dbReference type="AlphaFoldDB" id="F4RI26"/>
<feature type="compositionally biased region" description="Polar residues" evidence="1">
    <location>
        <begin position="254"/>
        <end position="268"/>
    </location>
</feature>